<reference evidence="2" key="3">
    <citation type="submission" date="2020-06" db="EMBL/GenBank/DDBJ databases">
        <title>Helianthus annuus Genome sequencing and assembly Release 2.</title>
        <authorList>
            <person name="Gouzy J."/>
            <person name="Langlade N."/>
            <person name="Munos S."/>
        </authorList>
    </citation>
    <scope>NUCLEOTIDE SEQUENCE</scope>
    <source>
        <tissue evidence="2">Leaves</tissue>
    </source>
</reference>
<keyword evidence="1" id="KW-0732">Signal</keyword>
<accession>A0A251VPJ4</accession>
<dbReference type="Proteomes" id="UP000215914">
    <property type="component" value="Chromosome 1"/>
</dbReference>
<dbReference type="InParanoid" id="A0A251VPJ4"/>
<evidence type="ECO:0000256" key="1">
    <source>
        <dbReference type="SAM" id="SignalP"/>
    </source>
</evidence>
<proteinExistence type="predicted"/>
<protein>
    <recommendedName>
        <fullName evidence="5">Solute-binding protein family 3/N-terminal domain-containing protein</fullName>
    </recommendedName>
</protein>
<dbReference type="Gramene" id="mRNA:HanXRQr2_Chr01g0020881">
    <property type="protein sequence ID" value="mRNA:HanXRQr2_Chr01g0020881"/>
    <property type="gene ID" value="HanXRQr2_Chr01g0020881"/>
</dbReference>
<sequence length="125" mass="14364">MMVHKHTKIVLLLLILILLSLQVFCKKLKVGALTRRKFKYFIDAAHDNQKNVTTATGFSVDVFHTCIHALPYEVQYELIPFATGSYDDLIKKVYVKEIDAIMGDSTFLRTDLSMSTLQRLILTWV</sequence>
<keyword evidence="4" id="KW-1185">Reference proteome</keyword>
<evidence type="ECO:0000313" key="3">
    <source>
        <dbReference type="EMBL" id="OTG37006.1"/>
    </source>
</evidence>
<dbReference type="EMBL" id="MNCJ02000316">
    <property type="protein sequence ID" value="KAF5821957.1"/>
    <property type="molecule type" value="Genomic_DNA"/>
</dbReference>
<gene>
    <name evidence="3" type="ORF">HannXRQ_Chr01g0014111</name>
    <name evidence="2" type="ORF">HanXRQr2_Chr01g0020881</name>
</gene>
<dbReference type="EMBL" id="CM007890">
    <property type="protein sequence ID" value="OTG37006.1"/>
    <property type="molecule type" value="Genomic_DNA"/>
</dbReference>
<feature type="signal peptide" evidence="1">
    <location>
        <begin position="1"/>
        <end position="25"/>
    </location>
</feature>
<dbReference type="SUPFAM" id="SSF53850">
    <property type="entry name" value="Periplasmic binding protein-like II"/>
    <property type="match status" value="1"/>
</dbReference>
<dbReference type="Gene3D" id="3.40.190.10">
    <property type="entry name" value="Periplasmic binding protein-like II"/>
    <property type="match status" value="1"/>
</dbReference>
<dbReference type="PANTHER" id="PTHR34836:SF6">
    <property type="entry name" value="PERIPLASMIC BINDING PROTEIN-LIKE I"/>
    <property type="match status" value="1"/>
</dbReference>
<reference evidence="2 4" key="1">
    <citation type="journal article" date="2017" name="Nature">
        <title>The sunflower genome provides insights into oil metabolism, flowering and Asterid evolution.</title>
        <authorList>
            <person name="Badouin H."/>
            <person name="Gouzy J."/>
            <person name="Grassa C.J."/>
            <person name="Murat F."/>
            <person name="Staton S.E."/>
            <person name="Cottret L."/>
            <person name="Lelandais-Briere C."/>
            <person name="Owens G.L."/>
            <person name="Carrere S."/>
            <person name="Mayjonade B."/>
            <person name="Legrand L."/>
            <person name="Gill N."/>
            <person name="Kane N.C."/>
            <person name="Bowers J.E."/>
            <person name="Hubner S."/>
            <person name="Bellec A."/>
            <person name="Berard A."/>
            <person name="Berges H."/>
            <person name="Blanchet N."/>
            <person name="Boniface M.C."/>
            <person name="Brunel D."/>
            <person name="Catrice O."/>
            <person name="Chaidir N."/>
            <person name="Claudel C."/>
            <person name="Donnadieu C."/>
            <person name="Faraut T."/>
            <person name="Fievet G."/>
            <person name="Helmstetter N."/>
            <person name="King M."/>
            <person name="Knapp S.J."/>
            <person name="Lai Z."/>
            <person name="Le Paslier M.C."/>
            <person name="Lippi Y."/>
            <person name="Lorenzon L."/>
            <person name="Mandel J.R."/>
            <person name="Marage G."/>
            <person name="Marchand G."/>
            <person name="Marquand E."/>
            <person name="Bret-Mestries E."/>
            <person name="Morien E."/>
            <person name="Nambeesan S."/>
            <person name="Nguyen T."/>
            <person name="Pegot-Espagnet P."/>
            <person name="Pouilly N."/>
            <person name="Raftis F."/>
            <person name="Sallet E."/>
            <person name="Schiex T."/>
            <person name="Thomas J."/>
            <person name="Vandecasteele C."/>
            <person name="Vares D."/>
            <person name="Vear F."/>
            <person name="Vautrin S."/>
            <person name="Crespi M."/>
            <person name="Mangin B."/>
            <person name="Burke J.M."/>
            <person name="Salse J."/>
            <person name="Munos S."/>
            <person name="Vincourt P."/>
            <person name="Rieseberg L.H."/>
            <person name="Langlade N.B."/>
        </authorList>
    </citation>
    <scope>NUCLEOTIDE SEQUENCE [LARGE SCALE GENOMIC DNA]</scope>
    <source>
        <strain evidence="4">cv. SF193</strain>
        <tissue evidence="2">Leaves</tissue>
    </source>
</reference>
<organism evidence="3 4">
    <name type="scientific">Helianthus annuus</name>
    <name type="common">Common sunflower</name>
    <dbReference type="NCBI Taxonomy" id="4232"/>
    <lineage>
        <taxon>Eukaryota</taxon>
        <taxon>Viridiplantae</taxon>
        <taxon>Streptophyta</taxon>
        <taxon>Embryophyta</taxon>
        <taxon>Tracheophyta</taxon>
        <taxon>Spermatophyta</taxon>
        <taxon>Magnoliopsida</taxon>
        <taxon>eudicotyledons</taxon>
        <taxon>Gunneridae</taxon>
        <taxon>Pentapetalae</taxon>
        <taxon>asterids</taxon>
        <taxon>campanulids</taxon>
        <taxon>Asterales</taxon>
        <taxon>Asteraceae</taxon>
        <taxon>Asteroideae</taxon>
        <taxon>Heliantheae alliance</taxon>
        <taxon>Heliantheae</taxon>
        <taxon>Helianthus</taxon>
    </lineage>
</organism>
<dbReference type="InterPro" id="IPR015683">
    <property type="entry name" value="Ionotropic_Glu_rcpt"/>
</dbReference>
<evidence type="ECO:0000313" key="2">
    <source>
        <dbReference type="EMBL" id="KAF5821957.1"/>
    </source>
</evidence>
<dbReference type="AlphaFoldDB" id="A0A251VPJ4"/>
<name>A0A251VPJ4_HELAN</name>
<reference evidence="3" key="2">
    <citation type="submission" date="2017-02" db="EMBL/GenBank/DDBJ databases">
        <title>Sunflower complete genome.</title>
        <authorList>
            <person name="Langlade N."/>
            <person name="Munos S."/>
        </authorList>
    </citation>
    <scope>NUCLEOTIDE SEQUENCE [LARGE SCALE GENOMIC DNA]</scope>
    <source>
        <tissue evidence="3">Leaves</tissue>
    </source>
</reference>
<dbReference type="PANTHER" id="PTHR34836">
    <property type="entry name" value="OS06G0188250 PROTEIN"/>
    <property type="match status" value="1"/>
</dbReference>
<evidence type="ECO:0008006" key="5">
    <source>
        <dbReference type="Google" id="ProtNLM"/>
    </source>
</evidence>
<feature type="chain" id="PRO_5013327165" description="Solute-binding protein family 3/N-terminal domain-containing protein" evidence="1">
    <location>
        <begin position="26"/>
        <end position="125"/>
    </location>
</feature>
<evidence type="ECO:0000313" key="4">
    <source>
        <dbReference type="Proteomes" id="UP000215914"/>
    </source>
</evidence>